<keyword evidence="4" id="KW-0902">Two-component regulatory system</keyword>
<dbReference type="InterPro" id="IPR051552">
    <property type="entry name" value="HptR"/>
</dbReference>
<evidence type="ECO:0000256" key="4">
    <source>
        <dbReference type="ARBA" id="ARBA00023012"/>
    </source>
</evidence>
<dbReference type="Pfam" id="PF00072">
    <property type="entry name" value="Response_reg"/>
    <property type="match status" value="1"/>
</dbReference>
<dbReference type="InterPro" id="IPR001789">
    <property type="entry name" value="Sig_transdc_resp-reg_receiver"/>
</dbReference>
<dbReference type="Pfam" id="PF17853">
    <property type="entry name" value="GGDEF_2"/>
    <property type="match status" value="1"/>
</dbReference>
<keyword evidence="5" id="KW-0805">Transcription regulation</keyword>
<feature type="domain" description="HTH araC/xylS-type" evidence="9">
    <location>
        <begin position="433"/>
        <end position="531"/>
    </location>
</feature>
<dbReference type="PROSITE" id="PS00041">
    <property type="entry name" value="HTH_ARAC_FAMILY_1"/>
    <property type="match status" value="1"/>
</dbReference>
<dbReference type="InterPro" id="IPR009057">
    <property type="entry name" value="Homeodomain-like_sf"/>
</dbReference>
<dbReference type="PROSITE" id="PS01124">
    <property type="entry name" value="HTH_ARAC_FAMILY_2"/>
    <property type="match status" value="1"/>
</dbReference>
<dbReference type="InterPro" id="IPR041522">
    <property type="entry name" value="CdaR_GGDEF"/>
</dbReference>
<keyword evidence="12" id="KW-1185">Reference proteome</keyword>
<dbReference type="PROSITE" id="PS50110">
    <property type="entry name" value="RESPONSE_REGULATORY"/>
    <property type="match status" value="1"/>
</dbReference>
<reference evidence="11 12" key="1">
    <citation type="submission" date="2024-09" db="EMBL/GenBank/DDBJ databases">
        <authorList>
            <person name="Sun Q."/>
            <person name="Mori K."/>
        </authorList>
    </citation>
    <scope>NUCLEOTIDE SEQUENCE [LARGE SCALE GENOMIC DNA]</scope>
    <source>
        <strain evidence="11 12">CCM 7759</strain>
    </source>
</reference>
<gene>
    <name evidence="11" type="ORF">ACFFK0_05520</name>
</gene>
<keyword evidence="2" id="KW-0963">Cytoplasm</keyword>
<name>A0ABV6DH20_9BACL</name>
<evidence type="ECO:0000256" key="8">
    <source>
        <dbReference type="PROSITE-ProRule" id="PRU00169"/>
    </source>
</evidence>
<dbReference type="EMBL" id="JBHLWN010000024">
    <property type="protein sequence ID" value="MFC0211914.1"/>
    <property type="molecule type" value="Genomic_DNA"/>
</dbReference>
<feature type="domain" description="Response regulatory" evidence="10">
    <location>
        <begin position="3"/>
        <end position="120"/>
    </location>
</feature>
<evidence type="ECO:0000256" key="3">
    <source>
        <dbReference type="ARBA" id="ARBA00022553"/>
    </source>
</evidence>
<evidence type="ECO:0000256" key="2">
    <source>
        <dbReference type="ARBA" id="ARBA00022490"/>
    </source>
</evidence>
<dbReference type="SUPFAM" id="SSF46689">
    <property type="entry name" value="Homeodomain-like"/>
    <property type="match status" value="2"/>
</dbReference>
<organism evidence="11 12">
    <name type="scientific">Paenibacillus chartarius</name>
    <dbReference type="NCBI Taxonomy" id="747481"/>
    <lineage>
        <taxon>Bacteria</taxon>
        <taxon>Bacillati</taxon>
        <taxon>Bacillota</taxon>
        <taxon>Bacilli</taxon>
        <taxon>Bacillales</taxon>
        <taxon>Paenibacillaceae</taxon>
        <taxon>Paenibacillus</taxon>
    </lineage>
</organism>
<dbReference type="PANTHER" id="PTHR42713">
    <property type="entry name" value="HISTIDINE KINASE-RELATED"/>
    <property type="match status" value="1"/>
</dbReference>
<evidence type="ECO:0000256" key="7">
    <source>
        <dbReference type="ARBA" id="ARBA00023163"/>
    </source>
</evidence>
<evidence type="ECO:0000256" key="6">
    <source>
        <dbReference type="ARBA" id="ARBA00023125"/>
    </source>
</evidence>
<dbReference type="InterPro" id="IPR011006">
    <property type="entry name" value="CheY-like_superfamily"/>
</dbReference>
<evidence type="ECO:0000313" key="11">
    <source>
        <dbReference type="EMBL" id="MFC0211914.1"/>
    </source>
</evidence>
<evidence type="ECO:0000256" key="1">
    <source>
        <dbReference type="ARBA" id="ARBA00004496"/>
    </source>
</evidence>
<sequence>MLNVILADDEPMIIRGLKKLIPWEELGIRIVGEAWTGKGLLELVEREHPELVVTDISMPDGSGIDVIKEIARRKLRTKVIFISAYQEFSYAKDALAFGAVDYLVKPVEKRLLREAVQRAVSLLQEETEEMTSMGKLAAYELKDKQTQLEDLFDRLTEGDIREEEAKRQLERLEAGYVYECYTAFVIEPEPFQEGQATWGEHEKRLLFFAVSNLTGELARSCGNGLVLRKADSLCVITNHREDSDMLELGQEMVEKVRFYLKTNITLGIGRPACSLQEIKSSYLSAADALKLRYFTGQGRVIHWQAASDLQRASERDSMQGALTEVRQQLLQALLSKEMNVIAQAADQALNRIEAAAQGSKEAAVTGCYQLLAELSEELAAVGVAYVPAEQDQLQSMHRFGRYAELKQYVEGEITEIFGRMQSSGSGKEVQQMTLVKEYIENHYSENITLERIASLVYMNPYYFSSFFKKHTNRNFKQYVTEVRMKHAVRLLLQTDLMVYEIAEKVGYNNARQFSDMFKKQYGKLPQDYKNHKN</sequence>
<keyword evidence="6" id="KW-0238">DNA-binding</keyword>
<dbReference type="Pfam" id="PF12833">
    <property type="entry name" value="HTH_18"/>
    <property type="match status" value="1"/>
</dbReference>
<evidence type="ECO:0000313" key="12">
    <source>
        <dbReference type="Proteomes" id="UP001589776"/>
    </source>
</evidence>
<evidence type="ECO:0000259" key="9">
    <source>
        <dbReference type="PROSITE" id="PS01124"/>
    </source>
</evidence>
<dbReference type="PANTHER" id="PTHR42713:SF3">
    <property type="entry name" value="TRANSCRIPTIONAL REGULATORY PROTEIN HPTR"/>
    <property type="match status" value="1"/>
</dbReference>
<dbReference type="InterPro" id="IPR018060">
    <property type="entry name" value="HTH_AraC"/>
</dbReference>
<dbReference type="RefSeq" id="WP_377468945.1">
    <property type="nucleotide sequence ID" value="NZ_JBHLWN010000024.1"/>
</dbReference>
<dbReference type="InterPro" id="IPR018062">
    <property type="entry name" value="HTH_AraC-typ_CS"/>
</dbReference>
<dbReference type="CDD" id="cd17536">
    <property type="entry name" value="REC_YesN-like"/>
    <property type="match status" value="1"/>
</dbReference>
<comment type="subcellular location">
    <subcellularLocation>
        <location evidence="1">Cytoplasm</location>
    </subcellularLocation>
</comment>
<evidence type="ECO:0000256" key="5">
    <source>
        <dbReference type="ARBA" id="ARBA00023015"/>
    </source>
</evidence>
<feature type="modified residue" description="4-aspartylphosphate" evidence="8">
    <location>
        <position position="55"/>
    </location>
</feature>
<dbReference type="InterPro" id="IPR020449">
    <property type="entry name" value="Tscrpt_reg_AraC-type_HTH"/>
</dbReference>
<dbReference type="SMART" id="SM00342">
    <property type="entry name" value="HTH_ARAC"/>
    <property type="match status" value="1"/>
</dbReference>
<dbReference type="Proteomes" id="UP001589776">
    <property type="component" value="Unassembled WGS sequence"/>
</dbReference>
<evidence type="ECO:0000259" key="10">
    <source>
        <dbReference type="PROSITE" id="PS50110"/>
    </source>
</evidence>
<dbReference type="PRINTS" id="PR00032">
    <property type="entry name" value="HTHARAC"/>
</dbReference>
<proteinExistence type="predicted"/>
<keyword evidence="3 8" id="KW-0597">Phosphoprotein</keyword>
<comment type="caution">
    <text evidence="11">The sequence shown here is derived from an EMBL/GenBank/DDBJ whole genome shotgun (WGS) entry which is preliminary data.</text>
</comment>
<dbReference type="SMART" id="SM00448">
    <property type="entry name" value="REC"/>
    <property type="match status" value="1"/>
</dbReference>
<dbReference type="SUPFAM" id="SSF52172">
    <property type="entry name" value="CheY-like"/>
    <property type="match status" value="1"/>
</dbReference>
<protein>
    <submittedName>
        <fullName evidence="11">Response regulator</fullName>
    </submittedName>
</protein>
<accession>A0ABV6DH20</accession>
<dbReference type="Gene3D" id="1.10.10.60">
    <property type="entry name" value="Homeodomain-like"/>
    <property type="match status" value="2"/>
</dbReference>
<dbReference type="Gene3D" id="3.40.50.2300">
    <property type="match status" value="1"/>
</dbReference>
<keyword evidence="7" id="KW-0804">Transcription</keyword>